<evidence type="ECO:0000256" key="3">
    <source>
        <dbReference type="ARBA" id="ARBA00023315"/>
    </source>
</evidence>
<dbReference type="OrthoDB" id="9787061at2"/>
<keyword evidence="3 5" id="KW-0012">Acyltransferase</keyword>
<dbReference type="PROSITE" id="PS01313">
    <property type="entry name" value="LIPB"/>
    <property type="match status" value="1"/>
</dbReference>
<sequence>MGEPLRVVRLGTVEYRQALAIQERLREARQADEVPDTLLVLDHPPVLTVGRRRGEGDLPMGAAWYLGNGIDVVEVNRGGKVTYHGPGQVVGYPIMRVTDVVGLVRDMEQALIAALATEHVPAHSRTCEGPDFTGVWVEDRKIASIGVHVAKGVTMHGFAINVSNDMQPWNWIVPCGLSEVQMTSLYLENGRPDRLSPFTDAIVAAFAQRLDREVQETDAAALGQLVTG</sequence>
<evidence type="ECO:0000256" key="4">
    <source>
        <dbReference type="ARBA" id="ARBA00024732"/>
    </source>
</evidence>
<comment type="miscellaneous">
    <text evidence="5">In the reaction, the free carboxyl group of octanoic acid is attached via an amide linkage to the epsilon-amino group of a specific lysine residue of lipoyl domains of lipoate-dependent enzymes.</text>
</comment>
<feature type="binding site" evidence="5 8">
    <location>
        <begin position="77"/>
        <end position="84"/>
    </location>
    <ligand>
        <name>substrate</name>
    </ligand>
</feature>
<dbReference type="NCBIfam" id="TIGR00214">
    <property type="entry name" value="lipB"/>
    <property type="match status" value="1"/>
</dbReference>
<dbReference type="GO" id="GO:0009249">
    <property type="term" value="P:protein lipoylation"/>
    <property type="evidence" value="ECO:0007669"/>
    <property type="project" value="InterPro"/>
</dbReference>
<dbReference type="RefSeq" id="WP_107567434.1">
    <property type="nucleotide sequence ID" value="NZ_PYYB01000001.1"/>
</dbReference>
<dbReference type="InterPro" id="IPR045864">
    <property type="entry name" value="aa-tRNA-synth_II/BPL/LPL"/>
</dbReference>
<dbReference type="Proteomes" id="UP000240739">
    <property type="component" value="Unassembled WGS sequence"/>
</dbReference>
<dbReference type="UniPathway" id="UPA00538">
    <property type="reaction ID" value="UER00592"/>
</dbReference>
<proteinExistence type="inferred from homology"/>
<gene>
    <name evidence="5" type="primary">lipB</name>
    <name evidence="11" type="ORF">C7Y72_04715</name>
</gene>
<organism evidence="11 12">
    <name type="scientific">Paraconexibacter algicola</name>
    <dbReference type="NCBI Taxonomy" id="2133960"/>
    <lineage>
        <taxon>Bacteria</taxon>
        <taxon>Bacillati</taxon>
        <taxon>Actinomycetota</taxon>
        <taxon>Thermoleophilia</taxon>
        <taxon>Solirubrobacterales</taxon>
        <taxon>Paraconexibacteraceae</taxon>
        <taxon>Paraconexibacter</taxon>
    </lineage>
</organism>
<feature type="active site" description="Acyl-thioester intermediate" evidence="5 7">
    <location>
        <position position="175"/>
    </location>
</feature>
<evidence type="ECO:0000313" key="11">
    <source>
        <dbReference type="EMBL" id="PTL58998.1"/>
    </source>
</evidence>
<dbReference type="Pfam" id="PF21948">
    <property type="entry name" value="LplA-B_cat"/>
    <property type="match status" value="1"/>
</dbReference>
<dbReference type="SUPFAM" id="SSF55681">
    <property type="entry name" value="Class II aaRS and biotin synthetases"/>
    <property type="match status" value="1"/>
</dbReference>
<feature type="binding site" evidence="5 8">
    <location>
        <begin position="144"/>
        <end position="146"/>
    </location>
    <ligand>
        <name>substrate</name>
    </ligand>
</feature>
<feature type="domain" description="BPL/LPL catalytic" evidence="10">
    <location>
        <begin position="32"/>
        <end position="214"/>
    </location>
</feature>
<keyword evidence="5" id="KW-0963">Cytoplasm</keyword>
<dbReference type="PIRSF" id="PIRSF016262">
    <property type="entry name" value="LPLase"/>
    <property type="match status" value="1"/>
</dbReference>
<reference evidence="11 12" key="1">
    <citation type="submission" date="2018-03" db="EMBL/GenBank/DDBJ databases">
        <title>Aquarubrobacter algicola gen. nov., sp. nov., a novel actinobacterium isolated from shallow eutrophic lake during the end of cyanobacterial harmful algal blooms.</title>
        <authorList>
            <person name="Chun S.J."/>
        </authorList>
    </citation>
    <scope>NUCLEOTIDE SEQUENCE [LARGE SCALE GENOMIC DNA]</scope>
    <source>
        <strain evidence="11 12">Seoho-28</strain>
    </source>
</reference>
<feature type="binding site" evidence="5 8">
    <location>
        <begin position="157"/>
        <end position="159"/>
    </location>
    <ligand>
        <name>substrate</name>
    </ligand>
</feature>
<keyword evidence="2 5" id="KW-0808">Transferase</keyword>
<dbReference type="InterPro" id="IPR020605">
    <property type="entry name" value="Octanoyltransferase_CS"/>
</dbReference>
<feature type="site" description="Lowers pKa of active site Cys" evidence="5 9">
    <location>
        <position position="141"/>
    </location>
</feature>
<comment type="similarity">
    <text evidence="5 6">Belongs to the LipB family.</text>
</comment>
<dbReference type="PROSITE" id="PS51733">
    <property type="entry name" value="BPL_LPL_CATALYTIC"/>
    <property type="match status" value="1"/>
</dbReference>
<evidence type="ECO:0000256" key="2">
    <source>
        <dbReference type="ARBA" id="ARBA00022679"/>
    </source>
</evidence>
<comment type="caution">
    <text evidence="11">The sequence shown here is derived from an EMBL/GenBank/DDBJ whole genome shotgun (WGS) entry which is preliminary data.</text>
</comment>
<accession>A0A2T4UIE5</accession>
<name>A0A2T4UIE5_9ACTN</name>
<dbReference type="PANTHER" id="PTHR10993">
    <property type="entry name" value="OCTANOYLTRANSFERASE"/>
    <property type="match status" value="1"/>
</dbReference>
<comment type="pathway">
    <text evidence="1 5 6">Protein modification; protein lipoylation via endogenous pathway; protein N(6)-(lipoyl)lysine from octanoyl-[acyl-carrier-protein]: step 1/2.</text>
</comment>
<evidence type="ECO:0000256" key="8">
    <source>
        <dbReference type="PIRSR" id="PIRSR016262-2"/>
    </source>
</evidence>
<dbReference type="NCBIfam" id="NF010925">
    <property type="entry name" value="PRK14345.1"/>
    <property type="match status" value="1"/>
</dbReference>
<dbReference type="GO" id="GO:0005737">
    <property type="term" value="C:cytoplasm"/>
    <property type="evidence" value="ECO:0007669"/>
    <property type="project" value="UniProtKB-SubCell"/>
</dbReference>
<evidence type="ECO:0000313" key="12">
    <source>
        <dbReference type="Proteomes" id="UP000240739"/>
    </source>
</evidence>
<dbReference type="AlphaFoldDB" id="A0A2T4UIE5"/>
<evidence type="ECO:0000256" key="6">
    <source>
        <dbReference type="PIRNR" id="PIRNR016262"/>
    </source>
</evidence>
<protein>
    <recommendedName>
        <fullName evidence="5 6">Octanoyltransferase</fullName>
        <ecNumber evidence="5 6">2.3.1.181</ecNumber>
    </recommendedName>
    <alternativeName>
        <fullName evidence="5">Lipoate-protein ligase B</fullName>
    </alternativeName>
    <alternativeName>
        <fullName evidence="5">Lipoyl/octanoyl transferase</fullName>
    </alternativeName>
    <alternativeName>
        <fullName evidence="5">Octanoyl-[acyl-carrier-protein]-protein N-octanoyltransferase</fullName>
    </alternativeName>
</protein>
<evidence type="ECO:0000256" key="7">
    <source>
        <dbReference type="PIRSR" id="PIRSR016262-1"/>
    </source>
</evidence>
<evidence type="ECO:0000256" key="9">
    <source>
        <dbReference type="PIRSR" id="PIRSR016262-3"/>
    </source>
</evidence>
<dbReference type="EMBL" id="PYYB01000001">
    <property type="protein sequence ID" value="PTL58998.1"/>
    <property type="molecule type" value="Genomic_DNA"/>
</dbReference>
<evidence type="ECO:0000256" key="5">
    <source>
        <dbReference type="HAMAP-Rule" id="MF_00013"/>
    </source>
</evidence>
<dbReference type="InterPro" id="IPR004143">
    <property type="entry name" value="BPL_LPL_catalytic"/>
</dbReference>
<dbReference type="GO" id="GO:0033819">
    <property type="term" value="F:lipoyl(octanoyl) transferase activity"/>
    <property type="evidence" value="ECO:0007669"/>
    <property type="project" value="UniProtKB-EC"/>
</dbReference>
<dbReference type="PANTHER" id="PTHR10993:SF7">
    <property type="entry name" value="LIPOYLTRANSFERASE 2, MITOCHONDRIAL-RELATED"/>
    <property type="match status" value="1"/>
</dbReference>
<comment type="catalytic activity">
    <reaction evidence="5 6">
        <text>octanoyl-[ACP] + L-lysyl-[protein] = N(6)-octanoyl-L-lysyl-[protein] + holo-[ACP] + H(+)</text>
        <dbReference type="Rhea" id="RHEA:17665"/>
        <dbReference type="Rhea" id="RHEA-COMP:9636"/>
        <dbReference type="Rhea" id="RHEA-COMP:9685"/>
        <dbReference type="Rhea" id="RHEA-COMP:9752"/>
        <dbReference type="Rhea" id="RHEA-COMP:9928"/>
        <dbReference type="ChEBI" id="CHEBI:15378"/>
        <dbReference type="ChEBI" id="CHEBI:29969"/>
        <dbReference type="ChEBI" id="CHEBI:64479"/>
        <dbReference type="ChEBI" id="CHEBI:78463"/>
        <dbReference type="ChEBI" id="CHEBI:78809"/>
        <dbReference type="EC" id="2.3.1.181"/>
    </reaction>
</comment>
<dbReference type="HAMAP" id="MF_00013">
    <property type="entry name" value="LipB"/>
    <property type="match status" value="1"/>
</dbReference>
<dbReference type="CDD" id="cd16444">
    <property type="entry name" value="LipB"/>
    <property type="match status" value="1"/>
</dbReference>
<evidence type="ECO:0000259" key="10">
    <source>
        <dbReference type="PROSITE" id="PS51733"/>
    </source>
</evidence>
<evidence type="ECO:0000256" key="1">
    <source>
        <dbReference type="ARBA" id="ARBA00004821"/>
    </source>
</evidence>
<dbReference type="Gene3D" id="3.30.930.10">
    <property type="entry name" value="Bira Bifunctional Protein, Domain 2"/>
    <property type="match status" value="1"/>
</dbReference>
<dbReference type="InterPro" id="IPR000544">
    <property type="entry name" value="Octanoyltransferase"/>
</dbReference>
<keyword evidence="12" id="KW-1185">Reference proteome</keyword>
<dbReference type="EC" id="2.3.1.181" evidence="5 6"/>
<comment type="function">
    <text evidence="4 5 6">Catalyzes the transfer of endogenously produced octanoic acid from octanoyl-acyl-carrier-protein onto the lipoyl domains of lipoate-dependent enzymes. Lipoyl-ACP can also act as a substrate although octanoyl-ACP is likely to be the physiological substrate.</text>
</comment>
<comment type="subcellular location">
    <subcellularLocation>
        <location evidence="5">Cytoplasm</location>
    </subcellularLocation>
</comment>